<proteinExistence type="predicted"/>
<dbReference type="EMBL" id="JBHTHU010000006">
    <property type="protein sequence ID" value="MFD0750670.1"/>
    <property type="molecule type" value="Genomic_DNA"/>
</dbReference>
<dbReference type="Pfam" id="PF20240">
    <property type="entry name" value="DUF6597"/>
    <property type="match status" value="1"/>
</dbReference>
<sequence>MSSLITDYGMIKPTSHLSDYVRFFWFTEGVASVNAPFVHNAFAYPSPEFIFCYKGQFKYNVARSAEKILTPGIYGQTQTYSKVSAQGKFGVFGFYLYSHAFPQLFGIPANELTDQTADIRSICGKAGEALEEQIMMAANNQERIKLVCNFLASRLKNARMEYTSLLCTINLMSDRNNLKSVKAFAQNSYLSLRQFERKFKEFSGFSPKLFLRITRFNSLLDTSFCDKPLGKIAFEHGYYDQSHFIHDFQQFSGYNPKEYFRPGTIAASDRGTVELK</sequence>
<keyword evidence="6" id="KW-1185">Reference proteome</keyword>
<comment type="caution">
    <text evidence="5">The sequence shown here is derived from an EMBL/GenBank/DDBJ whole genome shotgun (WGS) entry which is preliminary data.</text>
</comment>
<keyword evidence="1" id="KW-0805">Transcription regulation</keyword>
<gene>
    <name evidence="5" type="ORF">ACFQZS_10980</name>
</gene>
<dbReference type="InterPro" id="IPR009057">
    <property type="entry name" value="Homeodomain-like_sf"/>
</dbReference>
<name>A0ABW2YYH8_9SPHI</name>
<dbReference type="PANTHER" id="PTHR46796:SF13">
    <property type="entry name" value="HTH-TYPE TRANSCRIPTIONAL ACTIVATOR RHAS"/>
    <property type="match status" value="1"/>
</dbReference>
<dbReference type="InterPro" id="IPR018060">
    <property type="entry name" value="HTH_AraC"/>
</dbReference>
<dbReference type="Pfam" id="PF12833">
    <property type="entry name" value="HTH_18"/>
    <property type="match status" value="1"/>
</dbReference>
<dbReference type="PANTHER" id="PTHR46796">
    <property type="entry name" value="HTH-TYPE TRANSCRIPTIONAL ACTIVATOR RHAS-RELATED"/>
    <property type="match status" value="1"/>
</dbReference>
<protein>
    <submittedName>
        <fullName evidence="5">DUF6597 domain-containing transcriptional factor</fullName>
    </submittedName>
</protein>
<accession>A0ABW2YYH8</accession>
<dbReference type="RefSeq" id="WP_377100137.1">
    <property type="nucleotide sequence ID" value="NZ_JBHTHU010000006.1"/>
</dbReference>
<dbReference type="SMART" id="SM00342">
    <property type="entry name" value="HTH_ARAC"/>
    <property type="match status" value="1"/>
</dbReference>
<keyword evidence="3" id="KW-0804">Transcription</keyword>
<dbReference type="InterPro" id="IPR046532">
    <property type="entry name" value="DUF6597"/>
</dbReference>
<dbReference type="SUPFAM" id="SSF46689">
    <property type="entry name" value="Homeodomain-like"/>
    <property type="match status" value="1"/>
</dbReference>
<evidence type="ECO:0000256" key="1">
    <source>
        <dbReference type="ARBA" id="ARBA00023015"/>
    </source>
</evidence>
<evidence type="ECO:0000256" key="3">
    <source>
        <dbReference type="ARBA" id="ARBA00023163"/>
    </source>
</evidence>
<keyword evidence="2" id="KW-0238">DNA-binding</keyword>
<reference evidence="6" key="1">
    <citation type="journal article" date="2019" name="Int. J. Syst. Evol. Microbiol.">
        <title>The Global Catalogue of Microorganisms (GCM) 10K type strain sequencing project: providing services to taxonomists for standard genome sequencing and annotation.</title>
        <authorList>
            <consortium name="The Broad Institute Genomics Platform"/>
            <consortium name="The Broad Institute Genome Sequencing Center for Infectious Disease"/>
            <person name="Wu L."/>
            <person name="Ma J."/>
        </authorList>
    </citation>
    <scope>NUCLEOTIDE SEQUENCE [LARGE SCALE GENOMIC DNA]</scope>
    <source>
        <strain evidence="6">CCUG 63418</strain>
    </source>
</reference>
<organism evidence="5 6">
    <name type="scientific">Mucilaginibacter calamicampi</name>
    <dbReference type="NCBI Taxonomy" id="1302352"/>
    <lineage>
        <taxon>Bacteria</taxon>
        <taxon>Pseudomonadati</taxon>
        <taxon>Bacteroidota</taxon>
        <taxon>Sphingobacteriia</taxon>
        <taxon>Sphingobacteriales</taxon>
        <taxon>Sphingobacteriaceae</taxon>
        <taxon>Mucilaginibacter</taxon>
    </lineage>
</organism>
<dbReference type="Proteomes" id="UP001596958">
    <property type="component" value="Unassembled WGS sequence"/>
</dbReference>
<evidence type="ECO:0000313" key="5">
    <source>
        <dbReference type="EMBL" id="MFD0750670.1"/>
    </source>
</evidence>
<dbReference type="PROSITE" id="PS01124">
    <property type="entry name" value="HTH_ARAC_FAMILY_2"/>
    <property type="match status" value="1"/>
</dbReference>
<evidence type="ECO:0000256" key="2">
    <source>
        <dbReference type="ARBA" id="ARBA00023125"/>
    </source>
</evidence>
<evidence type="ECO:0000313" key="6">
    <source>
        <dbReference type="Proteomes" id="UP001596958"/>
    </source>
</evidence>
<feature type="domain" description="HTH araC/xylS-type" evidence="4">
    <location>
        <begin position="163"/>
        <end position="262"/>
    </location>
</feature>
<dbReference type="InterPro" id="IPR050204">
    <property type="entry name" value="AraC_XylS_family_regulators"/>
</dbReference>
<evidence type="ECO:0000259" key="4">
    <source>
        <dbReference type="PROSITE" id="PS01124"/>
    </source>
</evidence>
<dbReference type="Gene3D" id="1.10.10.60">
    <property type="entry name" value="Homeodomain-like"/>
    <property type="match status" value="1"/>
</dbReference>